<dbReference type="GO" id="GO:0006351">
    <property type="term" value="P:DNA-templated transcription"/>
    <property type="evidence" value="ECO:0007669"/>
    <property type="project" value="InterPro"/>
</dbReference>
<keyword evidence="6" id="KW-0539">Nucleus</keyword>
<dbReference type="Pfam" id="PF00172">
    <property type="entry name" value="Zn_clus"/>
    <property type="match status" value="1"/>
</dbReference>
<dbReference type="EMBL" id="JAPDFR010000004">
    <property type="protein sequence ID" value="KAK0387434.1"/>
    <property type="molecule type" value="Genomic_DNA"/>
</dbReference>
<evidence type="ECO:0000256" key="5">
    <source>
        <dbReference type="ARBA" id="ARBA00022833"/>
    </source>
</evidence>
<dbReference type="CDD" id="cd00067">
    <property type="entry name" value="GAL4"/>
    <property type="match status" value="1"/>
</dbReference>
<dbReference type="Pfam" id="PF04082">
    <property type="entry name" value="Fungal_trans"/>
    <property type="match status" value="1"/>
</dbReference>
<dbReference type="SUPFAM" id="SSF57701">
    <property type="entry name" value="Zn2/Cys6 DNA-binding domain"/>
    <property type="match status" value="1"/>
</dbReference>
<dbReference type="GO" id="GO:0000978">
    <property type="term" value="F:RNA polymerase II cis-regulatory region sequence-specific DNA binding"/>
    <property type="evidence" value="ECO:0007669"/>
    <property type="project" value="InterPro"/>
</dbReference>
<dbReference type="GO" id="GO:0000785">
    <property type="term" value="C:chromatin"/>
    <property type="evidence" value="ECO:0007669"/>
    <property type="project" value="TreeGrafter"/>
</dbReference>
<evidence type="ECO:0000313" key="8">
    <source>
        <dbReference type="EMBL" id="KAK0387434.1"/>
    </source>
</evidence>
<evidence type="ECO:0000256" key="2">
    <source>
        <dbReference type="ARBA" id="ARBA00022723"/>
    </source>
</evidence>
<gene>
    <name evidence="8" type="ORF">NLU13_5746</name>
</gene>
<comment type="subcellular location">
    <subcellularLocation>
        <location evidence="1">Nucleus</location>
    </subcellularLocation>
</comment>
<dbReference type="InterPro" id="IPR001138">
    <property type="entry name" value="Zn2Cys6_DnaBD"/>
</dbReference>
<dbReference type="GO" id="GO:0008270">
    <property type="term" value="F:zinc ion binding"/>
    <property type="evidence" value="ECO:0007669"/>
    <property type="project" value="UniProtKB-KW"/>
</dbReference>
<dbReference type="CDD" id="cd12148">
    <property type="entry name" value="fungal_TF_MHR"/>
    <property type="match status" value="1"/>
</dbReference>
<dbReference type="PROSITE" id="PS00463">
    <property type="entry name" value="ZN2_CY6_FUNGAL_1"/>
    <property type="match status" value="1"/>
</dbReference>
<protein>
    <recommendedName>
        <fullName evidence="7">Zn(2)-C6 fungal-type domain-containing protein</fullName>
    </recommendedName>
</protein>
<keyword evidence="9" id="KW-1185">Reference proteome</keyword>
<proteinExistence type="predicted"/>
<dbReference type="InterPro" id="IPR051059">
    <property type="entry name" value="VerF-like"/>
</dbReference>
<comment type="caution">
    <text evidence="8">The sequence shown here is derived from an EMBL/GenBank/DDBJ whole genome shotgun (WGS) entry which is preliminary data.</text>
</comment>
<dbReference type="Proteomes" id="UP001175261">
    <property type="component" value="Unassembled WGS sequence"/>
</dbReference>
<evidence type="ECO:0000256" key="1">
    <source>
        <dbReference type="ARBA" id="ARBA00004123"/>
    </source>
</evidence>
<evidence type="ECO:0000313" key="9">
    <source>
        <dbReference type="Proteomes" id="UP001175261"/>
    </source>
</evidence>
<keyword evidence="4" id="KW-0863">Zinc-finger</keyword>
<dbReference type="AlphaFoldDB" id="A0AA39GIA6"/>
<dbReference type="GO" id="GO:0005634">
    <property type="term" value="C:nucleus"/>
    <property type="evidence" value="ECO:0007669"/>
    <property type="project" value="UniProtKB-SubCell"/>
</dbReference>
<name>A0AA39GIA6_SARSR</name>
<evidence type="ECO:0000256" key="4">
    <source>
        <dbReference type="ARBA" id="ARBA00022771"/>
    </source>
</evidence>
<accession>A0AA39GIA6</accession>
<dbReference type="PROSITE" id="PS50048">
    <property type="entry name" value="ZN2_CY6_FUNGAL_2"/>
    <property type="match status" value="1"/>
</dbReference>
<evidence type="ECO:0000256" key="3">
    <source>
        <dbReference type="ARBA" id="ARBA00022737"/>
    </source>
</evidence>
<keyword evidence="3" id="KW-0677">Repeat</keyword>
<dbReference type="Gene3D" id="4.10.240.10">
    <property type="entry name" value="Zn(2)-C6 fungal-type DNA-binding domain"/>
    <property type="match status" value="1"/>
</dbReference>
<keyword evidence="5" id="KW-0862">Zinc</keyword>
<dbReference type="SMART" id="SM00066">
    <property type="entry name" value="GAL4"/>
    <property type="match status" value="1"/>
</dbReference>
<keyword evidence="2" id="KW-0479">Metal-binding</keyword>
<dbReference type="InterPro" id="IPR007219">
    <property type="entry name" value="XnlR_reg_dom"/>
</dbReference>
<dbReference type="PANTHER" id="PTHR40626">
    <property type="entry name" value="MIP31509P"/>
    <property type="match status" value="1"/>
</dbReference>
<dbReference type="PANTHER" id="PTHR40626:SF3">
    <property type="entry name" value="TRANSCRIPTION FACTOR WITH C2H2 AND ZN(2)-CYS(6) DNA BINDING DOMAIN (EUROFUNG)-RELATED"/>
    <property type="match status" value="1"/>
</dbReference>
<dbReference type="InterPro" id="IPR036864">
    <property type="entry name" value="Zn2-C6_fun-type_DNA-bd_sf"/>
</dbReference>
<evidence type="ECO:0000259" key="7">
    <source>
        <dbReference type="PROSITE" id="PS50048"/>
    </source>
</evidence>
<dbReference type="GO" id="GO:0000981">
    <property type="term" value="F:DNA-binding transcription factor activity, RNA polymerase II-specific"/>
    <property type="evidence" value="ECO:0007669"/>
    <property type="project" value="InterPro"/>
</dbReference>
<evidence type="ECO:0000256" key="6">
    <source>
        <dbReference type="ARBA" id="ARBA00023242"/>
    </source>
</evidence>
<reference evidence="8" key="1">
    <citation type="submission" date="2022-10" db="EMBL/GenBank/DDBJ databases">
        <title>Determination and structural analysis of whole genome sequence of Sarocladium strictum F4-1.</title>
        <authorList>
            <person name="Hu L."/>
            <person name="Jiang Y."/>
        </authorList>
    </citation>
    <scope>NUCLEOTIDE SEQUENCE</scope>
    <source>
        <strain evidence="8">F4-1</strain>
    </source>
</reference>
<organism evidence="8 9">
    <name type="scientific">Sarocladium strictum</name>
    <name type="common">Black bundle disease fungus</name>
    <name type="synonym">Acremonium strictum</name>
    <dbReference type="NCBI Taxonomy" id="5046"/>
    <lineage>
        <taxon>Eukaryota</taxon>
        <taxon>Fungi</taxon>
        <taxon>Dikarya</taxon>
        <taxon>Ascomycota</taxon>
        <taxon>Pezizomycotina</taxon>
        <taxon>Sordariomycetes</taxon>
        <taxon>Hypocreomycetidae</taxon>
        <taxon>Hypocreales</taxon>
        <taxon>Sarocladiaceae</taxon>
        <taxon>Sarocladium</taxon>
    </lineage>
</organism>
<feature type="domain" description="Zn(2)-C6 fungal-type" evidence="7">
    <location>
        <begin position="51"/>
        <end position="80"/>
    </location>
</feature>
<sequence length="735" mass="82770">MNEPSACVFCARSFTRHDALKRHWTTCKVRQSQALDVPRVGLKARGRKLKACDRCSQLKRACHGNHPCTSCVRHEQVCKYSRRRHDGVGGDSAKCTQPQSESVIQPIVAEAGVGVLVDTSRDGFNQDSLKEDTSIRDTGPNAPEATDWRLTTSLTQQLRPSERYLRPSWLDVASLKRFAFLSRVAKDVGIANTFECGTLQERRKAAQTWQVHISKGSFLTDSISWEYCRGDTSRTTCLDDTNSVFDTSGEFNFLMALGASEPQVAWPSPGDYLDRPGDFTSPLLQTPSLQDESRSSLSRSNSIVALLRDTILTKHRPDIISMSWSDSLEALCHEFFHRDQLQRFLDFFWAFWKPNWPSIHRPTFDPSRASLSLTAAMALLGASLSPDERERAMAHLWFNPVEQLVFDDDLFLGGTAVGWDDPESSRLHRQKHLETLQAAYCVVLYQTWVGSQESRRRIRRFRYSAIVSLTRDIGFSSASLNSVNTSSITTFDWAEFILRESLTRVLHYIFALDSGYALFNRHPPRIVLTELVMDLASPEDCFQAESAEECFVNLKTWREVLGHESSPTVASTIAALCTRSLSPEDSRAFSKMSVLNMFTIISGLYTMSFNLQTSLIYNEEITRIQAGLDKWSELWPSPSRDRELVGMHTFVDHGEPAVGFMRYAPEYWLLARLIVQRIRSAGNAARLGVCITPGRNLSRMLRTTLQPGMKKTAVGKVSCLCSCWGDTELPGCCAV</sequence>